<feature type="signal peptide" evidence="10">
    <location>
        <begin position="1"/>
        <end position="26"/>
    </location>
</feature>
<feature type="repeat" description="TPR" evidence="9">
    <location>
        <begin position="183"/>
        <end position="216"/>
    </location>
</feature>
<dbReference type="Proteomes" id="UP001054889">
    <property type="component" value="Unassembled WGS sequence"/>
</dbReference>
<dbReference type="Pfam" id="PF13432">
    <property type="entry name" value="TPR_16"/>
    <property type="match status" value="1"/>
</dbReference>
<dbReference type="CDD" id="cd06257">
    <property type="entry name" value="DnaJ"/>
    <property type="match status" value="1"/>
</dbReference>
<feature type="chain" id="PRO_5043685926" description="J domain-containing protein" evidence="10">
    <location>
        <begin position="27"/>
        <end position="466"/>
    </location>
</feature>
<evidence type="ECO:0000259" key="11">
    <source>
        <dbReference type="PROSITE" id="PS50076"/>
    </source>
</evidence>
<sequence>MARPWRAALPLLLILCHLQYSPLVFAQEGRENDPSTLFARASEMMKMRKYDGALGLLNAVLEVDPNHSEAYRQRALVLRHKCRYKEAESDYNKYLELRPGSAAVEKELSQLLQAQSSLKSAYGQFHSGEFSKVLEYLNKIVLVFSPDCLKAKLLKAKALLALKDYSSVISEAGFILKEDEDNLDALLLRGRAYYYLADHDVASRHYQKGLRLDPEHSDLKKAYFGLKNLLKKTKCAEDNAAKGKLRLAAEDYKAALAMDPDHTAYNLHLYLGLCKTLVKLGRGKEAISSCTEALNIDGELVDALTQRGEAKLLSEDWEGAVQDLKEAAQKSPQDMGIREALMRAEKQLKLSKRKDWYKILGISKTASAVEIKRAYKKLALQWHPDKNVDNREEAENMFREIAAAYEVLGDEDKRVRYDRGEDLDEMNMGGGGGGFNPFGGGGQQYSFHFDGGFPGGGFPGGFQFNF</sequence>
<comment type="caution">
    <text evidence="12">The sequence shown here is derived from an EMBL/GenBank/DDBJ whole genome shotgun (WGS) entry which is preliminary data.</text>
</comment>
<dbReference type="SUPFAM" id="SSF48452">
    <property type="entry name" value="TPR-like"/>
    <property type="match status" value="1"/>
</dbReference>
<dbReference type="Gene3D" id="1.25.40.10">
    <property type="entry name" value="Tetratricopeptide repeat domain"/>
    <property type="match status" value="1"/>
</dbReference>
<dbReference type="SMART" id="SM00028">
    <property type="entry name" value="TPR"/>
    <property type="match status" value="6"/>
</dbReference>
<organism evidence="12 13">
    <name type="scientific">Eleusine coracana subsp. coracana</name>
    <dbReference type="NCBI Taxonomy" id="191504"/>
    <lineage>
        <taxon>Eukaryota</taxon>
        <taxon>Viridiplantae</taxon>
        <taxon>Streptophyta</taxon>
        <taxon>Embryophyta</taxon>
        <taxon>Tracheophyta</taxon>
        <taxon>Spermatophyta</taxon>
        <taxon>Magnoliopsida</taxon>
        <taxon>Liliopsida</taxon>
        <taxon>Poales</taxon>
        <taxon>Poaceae</taxon>
        <taxon>PACMAD clade</taxon>
        <taxon>Chloridoideae</taxon>
        <taxon>Cynodonteae</taxon>
        <taxon>Eleusininae</taxon>
        <taxon>Eleusine</taxon>
    </lineage>
</organism>
<comment type="subcellular location">
    <subcellularLocation>
        <location evidence="1">Endoplasmic reticulum lumen</location>
    </subcellularLocation>
</comment>
<evidence type="ECO:0000256" key="2">
    <source>
        <dbReference type="ARBA" id="ARBA00022729"/>
    </source>
</evidence>
<dbReference type="PANTHER" id="PTHR45188">
    <property type="entry name" value="DNAJ PROTEIN P58IPK HOMOLOG"/>
    <property type="match status" value="1"/>
</dbReference>
<evidence type="ECO:0000313" key="13">
    <source>
        <dbReference type="Proteomes" id="UP001054889"/>
    </source>
</evidence>
<evidence type="ECO:0000256" key="8">
    <source>
        <dbReference type="ARBA" id="ARBA00063426"/>
    </source>
</evidence>
<dbReference type="PROSITE" id="PS50076">
    <property type="entry name" value="DNAJ_2"/>
    <property type="match status" value="1"/>
</dbReference>
<evidence type="ECO:0000256" key="10">
    <source>
        <dbReference type="SAM" id="SignalP"/>
    </source>
</evidence>
<dbReference type="FunFam" id="1.10.287.110:FF:000055">
    <property type="entry name" value="DnaJ subfamily C member 7"/>
    <property type="match status" value="1"/>
</dbReference>
<keyword evidence="2 10" id="KW-0732">Signal</keyword>
<keyword evidence="6" id="KW-0143">Chaperone</keyword>
<reference evidence="12" key="2">
    <citation type="submission" date="2021-12" db="EMBL/GenBank/DDBJ databases">
        <title>Resequencing data analysis of finger millet.</title>
        <authorList>
            <person name="Hatakeyama M."/>
            <person name="Aluri S."/>
            <person name="Balachadran M.T."/>
            <person name="Sivarajan S.R."/>
            <person name="Poveda L."/>
            <person name="Shimizu-Inatsugi R."/>
            <person name="Schlapbach R."/>
            <person name="Sreeman S.M."/>
            <person name="Shimizu K.K."/>
        </authorList>
    </citation>
    <scope>NUCLEOTIDE SEQUENCE</scope>
</reference>
<dbReference type="InterPro" id="IPR011990">
    <property type="entry name" value="TPR-like_helical_dom_sf"/>
</dbReference>
<dbReference type="GO" id="GO:0005788">
    <property type="term" value="C:endoplasmic reticulum lumen"/>
    <property type="evidence" value="ECO:0007669"/>
    <property type="project" value="UniProtKB-SubCell"/>
</dbReference>
<protein>
    <recommendedName>
        <fullName evidence="11">J domain-containing protein</fullName>
    </recommendedName>
</protein>
<evidence type="ECO:0000256" key="3">
    <source>
        <dbReference type="ARBA" id="ARBA00022737"/>
    </source>
</evidence>
<dbReference type="Pfam" id="PF00226">
    <property type="entry name" value="DnaJ"/>
    <property type="match status" value="1"/>
</dbReference>
<comment type="function">
    <text evidence="7">May play a role in protein folding in the endoplasmic reticulum.</text>
</comment>
<dbReference type="Pfam" id="PF13181">
    <property type="entry name" value="TPR_8"/>
    <property type="match status" value="1"/>
</dbReference>
<comment type="subunit">
    <text evidence="8">Interacts with BIP1.</text>
</comment>
<dbReference type="PROSITE" id="PS00636">
    <property type="entry name" value="DNAJ_1"/>
    <property type="match status" value="1"/>
</dbReference>
<evidence type="ECO:0000256" key="5">
    <source>
        <dbReference type="ARBA" id="ARBA00022824"/>
    </source>
</evidence>
<name>A0AAV5BZT3_ELECO</name>
<dbReference type="PANTHER" id="PTHR45188:SF2">
    <property type="entry name" value="DNAJ HOMOLOG SUBFAMILY C MEMBER 7"/>
    <property type="match status" value="1"/>
</dbReference>
<dbReference type="FunFam" id="1.25.40.10:FF:000258">
    <property type="entry name" value="DnaJ domain containing protein"/>
    <property type="match status" value="1"/>
</dbReference>
<dbReference type="AlphaFoldDB" id="A0AAV5BZT3"/>
<dbReference type="InterPro" id="IPR036869">
    <property type="entry name" value="J_dom_sf"/>
</dbReference>
<keyword evidence="5" id="KW-0256">Endoplasmic reticulum</keyword>
<evidence type="ECO:0000256" key="7">
    <source>
        <dbReference type="ARBA" id="ARBA00056093"/>
    </source>
</evidence>
<feature type="domain" description="J" evidence="11">
    <location>
        <begin position="355"/>
        <end position="421"/>
    </location>
</feature>
<proteinExistence type="predicted"/>
<dbReference type="InterPro" id="IPR018253">
    <property type="entry name" value="DnaJ_domain_CS"/>
</dbReference>
<dbReference type="PRINTS" id="PR00625">
    <property type="entry name" value="JDOMAIN"/>
</dbReference>
<dbReference type="InterPro" id="IPR001623">
    <property type="entry name" value="DnaJ_domain"/>
</dbReference>
<feature type="repeat" description="TPR" evidence="9">
    <location>
        <begin position="34"/>
        <end position="67"/>
    </location>
</feature>
<gene>
    <name evidence="12" type="primary">ga08138</name>
    <name evidence="12" type="ORF">PR202_ga08138</name>
</gene>
<evidence type="ECO:0000256" key="1">
    <source>
        <dbReference type="ARBA" id="ARBA00004319"/>
    </source>
</evidence>
<evidence type="ECO:0000313" key="12">
    <source>
        <dbReference type="EMBL" id="GJM91731.1"/>
    </source>
</evidence>
<feature type="repeat" description="TPR" evidence="9">
    <location>
        <begin position="68"/>
        <end position="101"/>
    </location>
</feature>
<dbReference type="InterPro" id="IPR019734">
    <property type="entry name" value="TPR_rpt"/>
</dbReference>
<keyword evidence="4 9" id="KW-0802">TPR repeat</keyword>
<dbReference type="SUPFAM" id="SSF46565">
    <property type="entry name" value="Chaperone J-domain"/>
    <property type="match status" value="1"/>
</dbReference>
<evidence type="ECO:0000256" key="4">
    <source>
        <dbReference type="ARBA" id="ARBA00022803"/>
    </source>
</evidence>
<keyword evidence="13" id="KW-1185">Reference proteome</keyword>
<dbReference type="SMART" id="SM00271">
    <property type="entry name" value="DnaJ"/>
    <property type="match status" value="1"/>
</dbReference>
<keyword evidence="3" id="KW-0677">Repeat</keyword>
<accession>A0AAV5BZT3</accession>
<evidence type="ECO:0000256" key="6">
    <source>
        <dbReference type="ARBA" id="ARBA00023186"/>
    </source>
</evidence>
<dbReference type="PROSITE" id="PS50005">
    <property type="entry name" value="TPR"/>
    <property type="match status" value="3"/>
</dbReference>
<reference evidence="12" key="1">
    <citation type="journal article" date="2018" name="DNA Res.">
        <title>Multiple hybrid de novo genome assembly of finger millet, an orphan allotetraploid crop.</title>
        <authorList>
            <person name="Hatakeyama M."/>
            <person name="Aluri S."/>
            <person name="Balachadran M.T."/>
            <person name="Sivarajan S.R."/>
            <person name="Patrignani A."/>
            <person name="Gruter S."/>
            <person name="Poveda L."/>
            <person name="Shimizu-Inatsugi R."/>
            <person name="Baeten J."/>
            <person name="Francoijs K.J."/>
            <person name="Nataraja K.N."/>
            <person name="Reddy Y.A.N."/>
            <person name="Phadnis S."/>
            <person name="Ravikumar R.L."/>
            <person name="Schlapbach R."/>
            <person name="Sreeman S.M."/>
            <person name="Shimizu K.K."/>
        </authorList>
    </citation>
    <scope>NUCLEOTIDE SEQUENCE</scope>
</reference>
<evidence type="ECO:0000256" key="9">
    <source>
        <dbReference type="PROSITE-ProRule" id="PRU00339"/>
    </source>
</evidence>
<dbReference type="Gene3D" id="1.10.287.110">
    <property type="entry name" value="DnaJ domain"/>
    <property type="match status" value="1"/>
</dbReference>
<dbReference type="EMBL" id="BQKI01000004">
    <property type="protein sequence ID" value="GJM91731.1"/>
    <property type="molecule type" value="Genomic_DNA"/>
</dbReference>